<dbReference type="EMBL" id="KB915858">
    <property type="protein sequence ID" value="EOD51441.1"/>
    <property type="molecule type" value="Genomic_DNA"/>
</dbReference>
<sequence length="77" mass="8321">MPSLKITHNAANTANANNAPAGNNGQNVNHTKQAIDDARIIALKEQGNLTWADIAARFPGRTKGSIQVRYCRTLHKA</sequence>
<accession>R1GT77</accession>
<evidence type="ECO:0000256" key="1">
    <source>
        <dbReference type="SAM" id="MobiDB-lite"/>
    </source>
</evidence>
<dbReference type="HOGENOM" id="CLU_2637817_0_0_1"/>
<dbReference type="CDD" id="cd00167">
    <property type="entry name" value="SANT"/>
    <property type="match status" value="1"/>
</dbReference>
<dbReference type="OrthoDB" id="2143914at2759"/>
<proteinExistence type="predicted"/>
<feature type="region of interest" description="Disordered" evidence="1">
    <location>
        <begin position="1"/>
        <end position="30"/>
    </location>
</feature>
<dbReference type="InterPro" id="IPR001005">
    <property type="entry name" value="SANT/Myb"/>
</dbReference>
<protein>
    <submittedName>
        <fullName evidence="2">Putative myb dna-binding domain-containing protein</fullName>
    </submittedName>
</protein>
<name>R1GT77_BOTPV</name>
<dbReference type="GO" id="GO:0003677">
    <property type="term" value="F:DNA binding"/>
    <property type="evidence" value="ECO:0007669"/>
    <property type="project" value="UniProtKB-KW"/>
</dbReference>
<organism evidence="2 3">
    <name type="scientific">Botryosphaeria parva (strain UCR-NP2)</name>
    <name type="common">Grapevine canker fungus</name>
    <name type="synonym">Neofusicoccum parvum</name>
    <dbReference type="NCBI Taxonomy" id="1287680"/>
    <lineage>
        <taxon>Eukaryota</taxon>
        <taxon>Fungi</taxon>
        <taxon>Dikarya</taxon>
        <taxon>Ascomycota</taxon>
        <taxon>Pezizomycotina</taxon>
        <taxon>Dothideomycetes</taxon>
        <taxon>Dothideomycetes incertae sedis</taxon>
        <taxon>Botryosphaeriales</taxon>
        <taxon>Botryosphaeriaceae</taxon>
        <taxon>Neofusicoccum</taxon>
    </lineage>
</organism>
<reference evidence="3" key="1">
    <citation type="journal article" date="2013" name="Genome Announc.">
        <title>Draft genome sequence of Neofusicoccum parvum isolate UCR-NP2, a fungal vascular pathogen associated with grapevine cankers.</title>
        <authorList>
            <person name="Blanco-Ulate B."/>
            <person name="Rolshausen P."/>
            <person name="Cantu D."/>
        </authorList>
    </citation>
    <scope>NUCLEOTIDE SEQUENCE [LARGE SCALE GENOMIC DNA]</scope>
    <source>
        <strain evidence="3">UCR-NP2</strain>
    </source>
</reference>
<keyword evidence="2" id="KW-0238">DNA-binding</keyword>
<feature type="compositionally biased region" description="Low complexity" evidence="1">
    <location>
        <begin position="9"/>
        <end position="29"/>
    </location>
</feature>
<dbReference type="AlphaFoldDB" id="R1GT77"/>
<dbReference type="Proteomes" id="UP000013521">
    <property type="component" value="Unassembled WGS sequence"/>
</dbReference>
<dbReference type="SUPFAM" id="SSF46689">
    <property type="entry name" value="Homeodomain-like"/>
    <property type="match status" value="1"/>
</dbReference>
<evidence type="ECO:0000313" key="3">
    <source>
        <dbReference type="Proteomes" id="UP000013521"/>
    </source>
</evidence>
<gene>
    <name evidence="2" type="ORF">UCRNP2_1778</name>
</gene>
<dbReference type="InterPro" id="IPR009057">
    <property type="entry name" value="Homeodomain-like_sf"/>
</dbReference>
<dbReference type="Pfam" id="PF13921">
    <property type="entry name" value="Myb_DNA-bind_6"/>
    <property type="match status" value="1"/>
</dbReference>
<dbReference type="KEGG" id="npa:UCRNP2_1778"/>
<evidence type="ECO:0000313" key="2">
    <source>
        <dbReference type="EMBL" id="EOD51441.1"/>
    </source>
</evidence>
<dbReference type="Gene3D" id="1.10.10.60">
    <property type="entry name" value="Homeodomain-like"/>
    <property type="match status" value="1"/>
</dbReference>